<feature type="domain" description="ABM" evidence="1">
    <location>
        <begin position="13"/>
        <end position="70"/>
    </location>
</feature>
<dbReference type="Pfam" id="PF03992">
    <property type="entry name" value="ABM"/>
    <property type="match status" value="1"/>
</dbReference>
<protein>
    <recommendedName>
        <fullName evidence="1">ABM domain-containing protein</fullName>
    </recommendedName>
</protein>
<keyword evidence="3" id="KW-1185">Reference proteome</keyword>
<comment type="caution">
    <text evidence="2">The sequence shown here is derived from an EMBL/GenBank/DDBJ whole genome shotgun (WGS) entry which is preliminary data.</text>
</comment>
<gene>
    <name evidence="2" type="ORF">GCM10009663_68020</name>
</gene>
<evidence type="ECO:0000313" key="3">
    <source>
        <dbReference type="Proteomes" id="UP001499987"/>
    </source>
</evidence>
<accession>A0ABN1U4J6</accession>
<evidence type="ECO:0000313" key="2">
    <source>
        <dbReference type="EMBL" id="GAA1118422.1"/>
    </source>
</evidence>
<dbReference type="EMBL" id="BAAALD010000108">
    <property type="protein sequence ID" value="GAA1118422.1"/>
    <property type="molecule type" value="Genomic_DNA"/>
</dbReference>
<dbReference type="SUPFAM" id="SSF54909">
    <property type="entry name" value="Dimeric alpha+beta barrel"/>
    <property type="match status" value="1"/>
</dbReference>
<dbReference type="Proteomes" id="UP001499987">
    <property type="component" value="Unassembled WGS sequence"/>
</dbReference>
<name>A0ABN1U4J6_9ACTN</name>
<dbReference type="RefSeq" id="WP_344627578.1">
    <property type="nucleotide sequence ID" value="NZ_BAAALD010000108.1"/>
</dbReference>
<reference evidence="2 3" key="1">
    <citation type="journal article" date="2019" name="Int. J. Syst. Evol. Microbiol.">
        <title>The Global Catalogue of Microorganisms (GCM) 10K type strain sequencing project: providing services to taxonomists for standard genome sequencing and annotation.</title>
        <authorList>
            <consortium name="The Broad Institute Genomics Platform"/>
            <consortium name="The Broad Institute Genome Sequencing Center for Infectious Disease"/>
            <person name="Wu L."/>
            <person name="Ma J."/>
        </authorList>
    </citation>
    <scope>NUCLEOTIDE SEQUENCE [LARGE SCALE GENOMIC DNA]</scope>
    <source>
        <strain evidence="2 3">JCM 13002</strain>
    </source>
</reference>
<organism evidence="2 3">
    <name type="scientific">Kitasatospora arboriphila</name>
    <dbReference type="NCBI Taxonomy" id="258052"/>
    <lineage>
        <taxon>Bacteria</taxon>
        <taxon>Bacillati</taxon>
        <taxon>Actinomycetota</taxon>
        <taxon>Actinomycetes</taxon>
        <taxon>Kitasatosporales</taxon>
        <taxon>Streptomycetaceae</taxon>
        <taxon>Kitasatospora</taxon>
    </lineage>
</organism>
<dbReference type="InterPro" id="IPR007138">
    <property type="entry name" value="ABM_dom"/>
</dbReference>
<dbReference type="InterPro" id="IPR011008">
    <property type="entry name" value="Dimeric_a/b-barrel"/>
</dbReference>
<evidence type="ECO:0000259" key="1">
    <source>
        <dbReference type="Pfam" id="PF03992"/>
    </source>
</evidence>
<proteinExistence type="predicted"/>
<sequence length="103" mass="11342">MTEQVLSEVGAVVAPEREAELVALYRELVSGPLPEGLVRTELLRGPAGHWRVQSLWRDMAALEAVRNAPERPAAPRIFRAVGTEPELTVHEVVIVQVGELSMH</sequence>